<dbReference type="Pfam" id="PF13231">
    <property type="entry name" value="PMT_2"/>
    <property type="match status" value="1"/>
</dbReference>
<feature type="transmembrane region" description="Helical" evidence="8">
    <location>
        <begin position="85"/>
        <end position="107"/>
    </location>
</feature>
<dbReference type="GO" id="GO:0009103">
    <property type="term" value="P:lipopolysaccharide biosynthetic process"/>
    <property type="evidence" value="ECO:0007669"/>
    <property type="project" value="UniProtKB-ARBA"/>
</dbReference>
<dbReference type="AlphaFoldDB" id="A0A2M7APW7"/>
<keyword evidence="4" id="KW-0808">Transferase</keyword>
<feature type="transmembrane region" description="Helical" evidence="8">
    <location>
        <begin position="298"/>
        <end position="317"/>
    </location>
</feature>
<evidence type="ECO:0000256" key="8">
    <source>
        <dbReference type="SAM" id="Phobius"/>
    </source>
</evidence>
<feature type="transmembrane region" description="Helical" evidence="8">
    <location>
        <begin position="113"/>
        <end position="130"/>
    </location>
</feature>
<evidence type="ECO:0000256" key="4">
    <source>
        <dbReference type="ARBA" id="ARBA00022679"/>
    </source>
</evidence>
<evidence type="ECO:0000313" key="10">
    <source>
        <dbReference type="EMBL" id="PIU71694.1"/>
    </source>
</evidence>
<feature type="domain" description="Glycosyltransferase RgtA/B/C/D-like" evidence="9">
    <location>
        <begin position="66"/>
        <end position="221"/>
    </location>
</feature>
<evidence type="ECO:0000256" key="6">
    <source>
        <dbReference type="ARBA" id="ARBA00022989"/>
    </source>
</evidence>
<evidence type="ECO:0000313" key="11">
    <source>
        <dbReference type="Proteomes" id="UP000230972"/>
    </source>
</evidence>
<keyword evidence="5 8" id="KW-0812">Transmembrane</keyword>
<comment type="subcellular location">
    <subcellularLocation>
        <location evidence="1">Cell membrane</location>
        <topology evidence="1">Multi-pass membrane protein</topology>
    </subcellularLocation>
</comment>
<feature type="transmembrane region" description="Helical" evidence="8">
    <location>
        <begin position="168"/>
        <end position="193"/>
    </location>
</feature>
<name>A0A2M7APW7_9BACT</name>
<feature type="transmembrane region" description="Helical" evidence="8">
    <location>
        <begin position="205"/>
        <end position="223"/>
    </location>
</feature>
<proteinExistence type="predicted"/>
<dbReference type="InterPro" id="IPR038731">
    <property type="entry name" value="RgtA/B/C-like"/>
</dbReference>
<feature type="non-terminal residue" evidence="10">
    <location>
        <position position="318"/>
    </location>
</feature>
<dbReference type="EMBL" id="PEWC01000041">
    <property type="protein sequence ID" value="PIU71694.1"/>
    <property type="molecule type" value="Genomic_DNA"/>
</dbReference>
<dbReference type="GO" id="GO:0005886">
    <property type="term" value="C:plasma membrane"/>
    <property type="evidence" value="ECO:0007669"/>
    <property type="project" value="UniProtKB-SubCell"/>
</dbReference>
<feature type="transmembrane region" description="Helical" evidence="8">
    <location>
        <begin position="45"/>
        <end position="64"/>
    </location>
</feature>
<dbReference type="GO" id="GO:0016763">
    <property type="term" value="F:pentosyltransferase activity"/>
    <property type="evidence" value="ECO:0007669"/>
    <property type="project" value="TreeGrafter"/>
</dbReference>
<reference evidence="11" key="1">
    <citation type="submission" date="2017-09" db="EMBL/GenBank/DDBJ databases">
        <title>Depth-based differentiation of microbial function through sediment-hosted aquifers and enrichment of novel symbionts in the deep terrestrial subsurface.</title>
        <authorList>
            <person name="Probst A.J."/>
            <person name="Ladd B."/>
            <person name="Jarett J.K."/>
            <person name="Geller-Mcgrath D.E."/>
            <person name="Sieber C.M.K."/>
            <person name="Emerson J.B."/>
            <person name="Anantharaman K."/>
            <person name="Thomas B.C."/>
            <person name="Malmstrom R."/>
            <person name="Stieglmeier M."/>
            <person name="Klingl A."/>
            <person name="Woyke T."/>
            <person name="Ryan C.M."/>
            <person name="Banfield J.F."/>
        </authorList>
    </citation>
    <scope>NUCLEOTIDE SEQUENCE [LARGE SCALE GENOMIC DNA]</scope>
</reference>
<evidence type="ECO:0000256" key="2">
    <source>
        <dbReference type="ARBA" id="ARBA00022475"/>
    </source>
</evidence>
<dbReference type="InterPro" id="IPR050297">
    <property type="entry name" value="LipidA_mod_glycosyltrf_83"/>
</dbReference>
<evidence type="ECO:0000259" key="9">
    <source>
        <dbReference type="Pfam" id="PF13231"/>
    </source>
</evidence>
<keyword evidence="7 8" id="KW-0472">Membrane</keyword>
<protein>
    <recommendedName>
        <fullName evidence="9">Glycosyltransferase RgtA/B/C/D-like domain-containing protein</fullName>
    </recommendedName>
</protein>
<evidence type="ECO:0000256" key="1">
    <source>
        <dbReference type="ARBA" id="ARBA00004651"/>
    </source>
</evidence>
<keyword evidence="3" id="KW-0328">Glycosyltransferase</keyword>
<comment type="caution">
    <text evidence="10">The sequence shown here is derived from an EMBL/GenBank/DDBJ whole genome shotgun (WGS) entry which is preliminary data.</text>
</comment>
<dbReference type="Proteomes" id="UP000230972">
    <property type="component" value="Unassembled WGS sequence"/>
</dbReference>
<keyword evidence="2" id="KW-1003">Cell membrane</keyword>
<feature type="transmembrane region" description="Helical" evidence="8">
    <location>
        <begin position="142"/>
        <end position="162"/>
    </location>
</feature>
<evidence type="ECO:0000256" key="7">
    <source>
        <dbReference type="ARBA" id="ARBA00023136"/>
    </source>
</evidence>
<accession>A0A2M7APW7</accession>
<gene>
    <name evidence="10" type="ORF">COS80_01895</name>
</gene>
<organism evidence="10 11">
    <name type="scientific">Candidatus Woesebacteria bacterium CG06_land_8_20_14_3_00_39_27</name>
    <dbReference type="NCBI Taxonomy" id="1975057"/>
    <lineage>
        <taxon>Bacteria</taxon>
        <taxon>Candidatus Woeseibacteriota</taxon>
    </lineage>
</organism>
<evidence type="ECO:0000256" key="5">
    <source>
        <dbReference type="ARBA" id="ARBA00022692"/>
    </source>
</evidence>
<feature type="transmembrane region" description="Helical" evidence="8">
    <location>
        <begin position="273"/>
        <end position="291"/>
    </location>
</feature>
<dbReference type="PANTHER" id="PTHR33908">
    <property type="entry name" value="MANNOSYLTRANSFERASE YKCB-RELATED"/>
    <property type="match status" value="1"/>
</dbReference>
<evidence type="ECO:0000256" key="3">
    <source>
        <dbReference type="ARBA" id="ARBA00022676"/>
    </source>
</evidence>
<keyword evidence="6 8" id="KW-1133">Transmembrane helix</keyword>
<sequence length="318" mass="36608">MRNKLIYFLLALVLGLGLFLRVYNINNLLGFYYDQGRDALAIWDLWHLGNIPFIGPTTGIAGIFRGPFYYYLIAPFYWLGKGNPVWPSVFLSLTTIVASALMYYLGFKIQDRVTGLIAAVLSAFSFNIVMASRWLSNPTPMLLLSVLFVWTLVLIVEGKSWAWTPAVFIAAVSLFHFGSAGEVFYFVALGVLVFWQRKHLPNKKILLITFYLLLFTVLPLIAFDIKNHGLILANIKKFLITDRSFKLPTWELVGDKLGFYYNVFTSKIFNARYYLEKFLLGSILFFFIYRLRELFRKNGIKILILLLSSVMLGLIFFQ</sequence>
<dbReference type="PANTHER" id="PTHR33908:SF11">
    <property type="entry name" value="MEMBRANE PROTEIN"/>
    <property type="match status" value="1"/>
</dbReference>